<keyword evidence="2" id="KW-1133">Transmembrane helix</keyword>
<keyword evidence="4" id="KW-1185">Reference proteome</keyword>
<keyword evidence="2" id="KW-0812">Transmembrane</keyword>
<keyword evidence="2" id="KW-0472">Membrane</keyword>
<evidence type="ECO:0000313" key="4">
    <source>
        <dbReference type="Proteomes" id="UP000244855"/>
    </source>
</evidence>
<evidence type="ECO:0000256" key="2">
    <source>
        <dbReference type="SAM" id="Phobius"/>
    </source>
</evidence>
<sequence length="513" mass="56747">MPAAGLRRRIDRVDHVIVERRAEDGVQETESVDSDATVVVDQLLRRIDEEQQSQVPPSLSTATYLNKRTSASSYTSDTLSSATRTTIVPALSQHEEDDTVVVTFTSSPQQPPPGGHPEGHKGGISQSTEHLLIAAGSIGATIIIVMVILGIHTMRKRGLTLGQALKAGRYQVTHGGPPPPPKQPTPTTFWPDVKKQDMSDYGSLRSQSVTPPQAAVARSGSIKSQKPLAPLDRSDSFNLDRTASFRDEPTSFYLQSPPARNNSHRRNGSGNQLSNAPQSSTNNTRKSFSTRNTRTMYDEESELQYADPPQERAMSPLPPPPTFKQFLSNRPSGSVKQGFDNMMSRFSWTNSNAPQTPHDASRDTKTAPVQRESYMTSRSSVPRFRTIDSWVNQQTNRLEVQKLKDQFRLTSTTVGSQDSEARDIVPEVPAIPKNVQALRESSARLNSQLPNRRPATPPGLPGRNIKHQRHDTRTTVDTAPIFRQHPGNEVRFSTKSDVPSEILDRGRRDDVLS</sequence>
<name>A0A2V1E6M9_9PLEO</name>
<reference evidence="3 4" key="1">
    <citation type="journal article" date="2018" name="Sci. Rep.">
        <title>Comparative genomics provides insights into the lifestyle and reveals functional heterogeneity of dark septate endophytic fungi.</title>
        <authorList>
            <person name="Knapp D.G."/>
            <person name="Nemeth J.B."/>
            <person name="Barry K."/>
            <person name="Hainaut M."/>
            <person name="Henrissat B."/>
            <person name="Johnson J."/>
            <person name="Kuo A."/>
            <person name="Lim J.H.P."/>
            <person name="Lipzen A."/>
            <person name="Nolan M."/>
            <person name="Ohm R.A."/>
            <person name="Tamas L."/>
            <person name="Grigoriev I.V."/>
            <person name="Spatafora J.W."/>
            <person name="Nagy L.G."/>
            <person name="Kovacs G.M."/>
        </authorList>
    </citation>
    <scope>NUCLEOTIDE SEQUENCE [LARGE SCALE GENOMIC DNA]</scope>
    <source>
        <strain evidence="3 4">DSE2036</strain>
    </source>
</reference>
<feature type="compositionally biased region" description="Basic and acidic residues" evidence="1">
    <location>
        <begin position="502"/>
        <end position="513"/>
    </location>
</feature>
<feature type="compositionally biased region" description="Polar residues" evidence="1">
    <location>
        <begin position="272"/>
        <end position="295"/>
    </location>
</feature>
<feature type="transmembrane region" description="Helical" evidence="2">
    <location>
        <begin position="131"/>
        <end position="151"/>
    </location>
</feature>
<feature type="region of interest" description="Disordered" evidence="1">
    <location>
        <begin position="105"/>
        <end position="124"/>
    </location>
</feature>
<organism evidence="3 4">
    <name type="scientific">Periconia macrospinosa</name>
    <dbReference type="NCBI Taxonomy" id="97972"/>
    <lineage>
        <taxon>Eukaryota</taxon>
        <taxon>Fungi</taxon>
        <taxon>Dikarya</taxon>
        <taxon>Ascomycota</taxon>
        <taxon>Pezizomycotina</taxon>
        <taxon>Dothideomycetes</taxon>
        <taxon>Pleosporomycetidae</taxon>
        <taxon>Pleosporales</taxon>
        <taxon>Massarineae</taxon>
        <taxon>Periconiaceae</taxon>
        <taxon>Periconia</taxon>
    </lineage>
</organism>
<dbReference type="EMBL" id="KZ805314">
    <property type="protein sequence ID" value="PVI05344.1"/>
    <property type="molecule type" value="Genomic_DNA"/>
</dbReference>
<proteinExistence type="predicted"/>
<evidence type="ECO:0000256" key="1">
    <source>
        <dbReference type="SAM" id="MobiDB-lite"/>
    </source>
</evidence>
<protein>
    <submittedName>
        <fullName evidence="3">Uncharacterized protein</fullName>
    </submittedName>
</protein>
<evidence type="ECO:0000313" key="3">
    <source>
        <dbReference type="EMBL" id="PVI05344.1"/>
    </source>
</evidence>
<feature type="region of interest" description="Disordered" evidence="1">
    <location>
        <begin position="441"/>
        <end position="513"/>
    </location>
</feature>
<feature type="region of interest" description="Disordered" evidence="1">
    <location>
        <begin position="170"/>
        <end position="321"/>
    </location>
</feature>
<feature type="region of interest" description="Disordered" evidence="1">
    <location>
        <begin position="349"/>
        <end position="380"/>
    </location>
</feature>
<dbReference type="STRING" id="97972.A0A2V1E6M9"/>
<dbReference type="OrthoDB" id="5411141at2759"/>
<accession>A0A2V1E6M9</accession>
<dbReference type="AlphaFoldDB" id="A0A2V1E6M9"/>
<gene>
    <name evidence="3" type="ORF">DM02DRAFT_97146</name>
</gene>
<dbReference type="Proteomes" id="UP000244855">
    <property type="component" value="Unassembled WGS sequence"/>
</dbReference>